<protein>
    <submittedName>
        <fullName evidence="2">Dihydroorotase family protein</fullName>
    </submittedName>
</protein>
<feature type="domain" description="Amidohydrolase-related" evidence="1">
    <location>
        <begin position="52"/>
        <end position="436"/>
    </location>
</feature>
<reference evidence="2" key="1">
    <citation type="submission" date="2020-08" db="EMBL/GenBank/DDBJ databases">
        <title>Genome public.</title>
        <authorList>
            <person name="Liu C."/>
            <person name="Sun Q."/>
        </authorList>
    </citation>
    <scope>NUCLEOTIDE SEQUENCE</scope>
    <source>
        <strain evidence="2">NSJ-51</strain>
    </source>
</reference>
<evidence type="ECO:0000313" key="2">
    <source>
        <dbReference type="EMBL" id="MBC5734934.1"/>
    </source>
</evidence>
<dbReference type="Proteomes" id="UP000661435">
    <property type="component" value="Unassembled WGS sequence"/>
</dbReference>
<comment type="caution">
    <text evidence="2">The sequence shown here is derived from an EMBL/GenBank/DDBJ whole genome shotgun (WGS) entry which is preliminary data.</text>
</comment>
<dbReference type="InterPro" id="IPR006680">
    <property type="entry name" value="Amidohydro-rel"/>
</dbReference>
<dbReference type="Gene3D" id="2.30.40.10">
    <property type="entry name" value="Urease, subunit C, domain 1"/>
    <property type="match status" value="1"/>
</dbReference>
<dbReference type="InterPro" id="IPR050138">
    <property type="entry name" value="DHOase/Allantoinase_Hydrolase"/>
</dbReference>
<dbReference type="AlphaFoldDB" id="A0A8J6JGR2"/>
<dbReference type="GO" id="GO:0005737">
    <property type="term" value="C:cytoplasm"/>
    <property type="evidence" value="ECO:0007669"/>
    <property type="project" value="TreeGrafter"/>
</dbReference>
<dbReference type="InterPro" id="IPR011059">
    <property type="entry name" value="Metal-dep_hydrolase_composite"/>
</dbReference>
<dbReference type="Pfam" id="PF01979">
    <property type="entry name" value="Amidohydro_1"/>
    <property type="match status" value="1"/>
</dbReference>
<evidence type="ECO:0000313" key="3">
    <source>
        <dbReference type="Proteomes" id="UP000661435"/>
    </source>
</evidence>
<dbReference type="PANTHER" id="PTHR43668">
    <property type="entry name" value="ALLANTOINASE"/>
    <property type="match status" value="1"/>
</dbReference>
<organism evidence="2 3">
    <name type="scientific">Lawsonibacter hominis</name>
    <dbReference type="NCBI Taxonomy" id="2763053"/>
    <lineage>
        <taxon>Bacteria</taxon>
        <taxon>Bacillati</taxon>
        <taxon>Bacillota</taxon>
        <taxon>Clostridia</taxon>
        <taxon>Eubacteriales</taxon>
        <taxon>Oscillospiraceae</taxon>
        <taxon>Lawsonibacter</taxon>
    </lineage>
</organism>
<gene>
    <name evidence="2" type="ORF">H8S57_14540</name>
</gene>
<dbReference type="GO" id="GO:0006145">
    <property type="term" value="P:purine nucleobase catabolic process"/>
    <property type="evidence" value="ECO:0007669"/>
    <property type="project" value="TreeGrafter"/>
</dbReference>
<dbReference type="SUPFAM" id="SSF51556">
    <property type="entry name" value="Metallo-dependent hydrolases"/>
    <property type="match status" value="1"/>
</dbReference>
<dbReference type="EMBL" id="JACOPP010000029">
    <property type="protein sequence ID" value="MBC5734934.1"/>
    <property type="molecule type" value="Genomic_DNA"/>
</dbReference>
<dbReference type="Gene3D" id="3.20.20.140">
    <property type="entry name" value="Metal-dependent hydrolases"/>
    <property type="match status" value="1"/>
</dbReference>
<keyword evidence="3" id="KW-1185">Reference proteome</keyword>
<dbReference type="InterPro" id="IPR032466">
    <property type="entry name" value="Metal_Hydrolase"/>
</dbReference>
<proteinExistence type="predicted"/>
<name>A0A8J6JGR2_9FIRM</name>
<evidence type="ECO:0000259" key="1">
    <source>
        <dbReference type="Pfam" id="PF01979"/>
    </source>
</evidence>
<dbReference type="RefSeq" id="WP_186908754.1">
    <property type="nucleotide sequence ID" value="NZ_JACOPP010000029.1"/>
</dbReference>
<dbReference type="PANTHER" id="PTHR43668:SF2">
    <property type="entry name" value="ALLANTOINASE"/>
    <property type="match status" value="1"/>
</dbReference>
<dbReference type="GO" id="GO:0004038">
    <property type="term" value="F:allantoinase activity"/>
    <property type="evidence" value="ECO:0007669"/>
    <property type="project" value="TreeGrafter"/>
</dbReference>
<sequence length="458" mass="50757">MNFDLVVKNGVVYTEQGFYKLNVGVQGEKIAVLADPAVPLEGARVIDAQGKYVLPGFIDCHCHLRDPGLTQKEDFYTGTMAAAHSGITMVCPQPNVKPVPNTLADYREEVQAGQARAVIDFNPIGCPLGTAQDVTEIAQEGSAWFKLFEKVATYPYNTTAGTLDTHRIYEAFRAVAATGRYCSVHPFDKYFFDAAVEQIKAEGKPITLENVRHMWYSDEEMTGAAYQLSYYAKKAGMKWYAMHAWMPGYIDLVRMLKERGEMTIVSSFEYMPAMDASDEIYDIAGGKYIYLNHDAKPDKAKIWAAIRDGVIDMIGSDHAPHAPNEYKSDDALHTGAGFAMLDYFGHLLVSHVNEGDLSLEKLVEVTSVNFAKAFGMYPRKGSNVVGSDADFTIVDLNREWVISEQDKVYTKTQTIPYVGRKMHGAVTGTVVRGRVVMENGEVFGEPGYGKFVTAENSK</sequence>
<accession>A0A8J6JGR2</accession>
<dbReference type="SUPFAM" id="SSF51338">
    <property type="entry name" value="Composite domain of metallo-dependent hydrolases"/>
    <property type="match status" value="1"/>
</dbReference>